<feature type="compositionally biased region" description="Acidic residues" evidence="1">
    <location>
        <begin position="13"/>
        <end position="23"/>
    </location>
</feature>
<feature type="region of interest" description="Disordered" evidence="1">
    <location>
        <begin position="274"/>
        <end position="397"/>
    </location>
</feature>
<dbReference type="STRING" id="578455.G2QVT2"/>
<evidence type="ECO:0000313" key="2">
    <source>
        <dbReference type="EMBL" id="AEO63863.1"/>
    </source>
</evidence>
<dbReference type="Proteomes" id="UP000008181">
    <property type="component" value="Chromosome 1"/>
</dbReference>
<feature type="compositionally biased region" description="Basic and acidic residues" evidence="1">
    <location>
        <begin position="351"/>
        <end position="371"/>
    </location>
</feature>
<evidence type="ECO:0000313" key="3">
    <source>
        <dbReference type="Proteomes" id="UP000008181"/>
    </source>
</evidence>
<dbReference type="EMBL" id="CP003009">
    <property type="protein sequence ID" value="AEO63863.1"/>
    <property type="molecule type" value="Genomic_DNA"/>
</dbReference>
<sequence length="439" mass="46075">MDNDQFGGRTDDDLFSDDIEPVEEVISISVPDQAIQHDAPPQPQEQSTSAPATAAQQPPATSTASPAPKSLAQSRHNPSRRPDKPSRPSNNNSNTNGRSENASSAPQSEPSAATTTPAQNPPPSAPREPSSSARQRHNANNSSNPTTSSTPSSNSTNTASVTSSARLNSGANPRTKLTDEELAARMEKMRLLAAEKTRRFEEAQRDESEHAAAYALGMEEARRRRAAEAERRRAADEARRRMDEERARNRERKLKAIGLKEGGWDAGKMLQDGDTADAGRGASSFRGAYGGVRGARGAGRGGLGGSRFASSPLGGEGGGDEEFDGARGRGGLRGRGGGRGRGGRGGGRGLYEAHGDRPGDLGAGRGRDAEQARPGPAPEKKPELKAEDFPALPSSTAAPKKIETTWVAKPGAVADLPVSPPVGKWDEEMAAVDAKQASS</sequence>
<feature type="region of interest" description="Disordered" evidence="1">
    <location>
        <begin position="1"/>
        <end position="183"/>
    </location>
</feature>
<feature type="compositionally biased region" description="Low complexity" evidence="1">
    <location>
        <begin position="87"/>
        <end position="118"/>
    </location>
</feature>
<feature type="compositionally biased region" description="Gly residues" evidence="1">
    <location>
        <begin position="288"/>
        <end position="305"/>
    </location>
</feature>
<protein>
    <submittedName>
        <fullName evidence="2">Uncharacterized protein</fullName>
    </submittedName>
</protein>
<dbReference type="OrthoDB" id="2402960at2759"/>
<evidence type="ECO:0000256" key="1">
    <source>
        <dbReference type="SAM" id="MobiDB-lite"/>
    </source>
</evidence>
<dbReference type="RefSeq" id="XP_003650199.1">
    <property type="nucleotide sequence ID" value="XM_003650151.1"/>
</dbReference>
<proteinExistence type="predicted"/>
<dbReference type="HOGENOM" id="CLU_050718_0_0_1"/>
<gene>
    <name evidence="2" type="ORF">THITE_157782</name>
</gene>
<dbReference type="AlphaFoldDB" id="G2QVT2"/>
<dbReference type="GeneID" id="11517326"/>
<feature type="compositionally biased region" description="Basic residues" evidence="1">
    <location>
        <begin position="330"/>
        <end position="342"/>
    </location>
</feature>
<feature type="compositionally biased region" description="Low complexity" evidence="1">
    <location>
        <begin position="127"/>
        <end position="165"/>
    </location>
</feature>
<reference evidence="2 3" key="1">
    <citation type="journal article" date="2011" name="Nat. Biotechnol.">
        <title>Comparative genomic analysis of the thermophilic biomass-degrading fungi Myceliophthora thermophila and Thielavia terrestris.</title>
        <authorList>
            <person name="Berka R.M."/>
            <person name="Grigoriev I.V."/>
            <person name="Otillar R."/>
            <person name="Salamov A."/>
            <person name="Grimwood J."/>
            <person name="Reid I."/>
            <person name="Ishmael N."/>
            <person name="John T."/>
            <person name="Darmond C."/>
            <person name="Moisan M.-C."/>
            <person name="Henrissat B."/>
            <person name="Coutinho P.M."/>
            <person name="Lombard V."/>
            <person name="Natvig D.O."/>
            <person name="Lindquist E."/>
            <person name="Schmutz J."/>
            <person name="Lucas S."/>
            <person name="Harris P."/>
            <person name="Powlowski J."/>
            <person name="Bellemare A."/>
            <person name="Taylor D."/>
            <person name="Butler G."/>
            <person name="de Vries R.P."/>
            <person name="Allijn I.E."/>
            <person name="van den Brink J."/>
            <person name="Ushinsky S."/>
            <person name="Storms R."/>
            <person name="Powell A.J."/>
            <person name="Paulsen I.T."/>
            <person name="Elbourne L.D.H."/>
            <person name="Baker S.E."/>
            <person name="Magnuson J."/>
            <person name="LaBoissiere S."/>
            <person name="Clutterbuck A.J."/>
            <person name="Martinez D."/>
            <person name="Wogulis M."/>
            <person name="de Leon A.L."/>
            <person name="Rey M.W."/>
            <person name="Tsang A."/>
        </authorList>
    </citation>
    <scope>NUCLEOTIDE SEQUENCE [LARGE SCALE GENOMIC DNA]</scope>
    <source>
        <strain evidence="3">ATCC 38088 / NRRL 8126</strain>
    </source>
</reference>
<keyword evidence="3" id="KW-1185">Reference proteome</keyword>
<feature type="compositionally biased region" description="Basic and acidic residues" evidence="1">
    <location>
        <begin position="378"/>
        <end position="388"/>
    </location>
</feature>
<dbReference type="eggNOG" id="ENOG502SAXX">
    <property type="taxonomic scope" value="Eukaryota"/>
</dbReference>
<dbReference type="KEGG" id="ttt:THITE_157782"/>
<organism evidence="2 3">
    <name type="scientific">Thermothielavioides terrestris (strain ATCC 38088 / NRRL 8126)</name>
    <name type="common">Thielavia terrestris</name>
    <dbReference type="NCBI Taxonomy" id="578455"/>
    <lineage>
        <taxon>Eukaryota</taxon>
        <taxon>Fungi</taxon>
        <taxon>Dikarya</taxon>
        <taxon>Ascomycota</taxon>
        <taxon>Pezizomycotina</taxon>
        <taxon>Sordariomycetes</taxon>
        <taxon>Sordariomycetidae</taxon>
        <taxon>Sordariales</taxon>
        <taxon>Chaetomiaceae</taxon>
        <taxon>Thermothielavioides</taxon>
        <taxon>Thermothielavioides terrestris</taxon>
    </lineage>
</organism>
<feature type="region of interest" description="Disordered" evidence="1">
    <location>
        <begin position="224"/>
        <end position="248"/>
    </location>
</feature>
<accession>G2QVT2</accession>
<feature type="compositionally biased region" description="Low complexity" evidence="1">
    <location>
        <begin position="46"/>
        <end position="68"/>
    </location>
</feature>
<name>G2QVT2_THETT</name>